<feature type="transmembrane region" description="Helical" evidence="2">
    <location>
        <begin position="32"/>
        <end position="51"/>
    </location>
</feature>
<name>A0A2B7Z1J2_POLH7</name>
<evidence type="ECO:0000256" key="1">
    <source>
        <dbReference type="SAM" id="MobiDB-lite"/>
    </source>
</evidence>
<keyword evidence="2" id="KW-1133">Transmembrane helix</keyword>
<reference evidence="4 5" key="1">
    <citation type="submission" date="2017-10" db="EMBL/GenBank/DDBJ databases">
        <title>Comparative genomics in systemic dimorphic fungi from Ajellomycetaceae.</title>
        <authorList>
            <person name="Munoz J.F."/>
            <person name="Mcewen J.G."/>
            <person name="Clay O.K."/>
            <person name="Cuomo C.A."/>
        </authorList>
    </citation>
    <scope>NUCLEOTIDE SEQUENCE [LARGE SCALE GENOMIC DNA]</scope>
    <source>
        <strain evidence="4 5">UAMH7299</strain>
    </source>
</reference>
<dbReference type="Gene3D" id="3.60.21.70">
    <property type="entry name" value="PhoD-like phosphatase"/>
    <property type="match status" value="1"/>
</dbReference>
<dbReference type="InterPro" id="IPR052900">
    <property type="entry name" value="Phospholipid_Metab_Enz"/>
</dbReference>
<dbReference type="SUPFAM" id="SSF56300">
    <property type="entry name" value="Metallo-dependent phosphatases"/>
    <property type="match status" value="1"/>
</dbReference>
<feature type="transmembrane region" description="Helical" evidence="2">
    <location>
        <begin position="7"/>
        <end position="26"/>
    </location>
</feature>
<keyword evidence="5" id="KW-1185">Reference proteome</keyword>
<evidence type="ECO:0000256" key="2">
    <source>
        <dbReference type="SAM" id="Phobius"/>
    </source>
</evidence>
<dbReference type="EMBL" id="PDNA01000009">
    <property type="protein sequence ID" value="PGH27191.1"/>
    <property type="molecule type" value="Genomic_DNA"/>
</dbReference>
<gene>
    <name evidence="4" type="ORF">AJ80_01148</name>
</gene>
<keyword evidence="2" id="KW-0472">Membrane</keyword>
<accession>A0A2B7Z1J2</accession>
<dbReference type="AlphaFoldDB" id="A0A2B7Z1J2"/>
<evidence type="ECO:0000313" key="4">
    <source>
        <dbReference type="EMBL" id="PGH27191.1"/>
    </source>
</evidence>
<proteinExistence type="predicted"/>
<keyword evidence="2" id="KW-0812">Transmembrane</keyword>
<dbReference type="CDD" id="cd07389">
    <property type="entry name" value="MPP_PhoD"/>
    <property type="match status" value="1"/>
</dbReference>
<feature type="region of interest" description="Disordered" evidence="1">
    <location>
        <begin position="58"/>
        <end position="90"/>
    </location>
</feature>
<dbReference type="Proteomes" id="UP000224634">
    <property type="component" value="Unassembled WGS sequence"/>
</dbReference>
<dbReference type="InterPro" id="IPR038607">
    <property type="entry name" value="PhoD-like_sf"/>
</dbReference>
<dbReference type="STRING" id="1447883.A0A2B7Z1J2"/>
<feature type="transmembrane region" description="Helical" evidence="2">
    <location>
        <begin position="118"/>
        <end position="138"/>
    </location>
</feature>
<sequence>MVQFQNFIAVLTSALVRLGSYAFLRWIPGHHFPPLILTSLAVYLASVWGIVRDPEFTRAQQSSRDTPKPRAKNGSAKRKSKKGDEGGRAESQTAAILGQPSFLGSLLKGTPSARSKSATWITVGINILLGLFTLDFLFRGQLLYPTTDLALSRVGYVSSSSAKILVREPDSSKLPLHVSYQQIVPDSEYDGNLLEAGILYSLDESTDYTHPITLAGLQPATSYRYILSNNQSGEFTTSPLPGSDAANRLTFLTSSCIKPNFPYNPLSHPLRIFGIETLSEVISKLPSLSKPSFMLFLGDFIYIDVPFRFGSSISHYRNEYRRVYSSPSWHSAPEPAINTPWLHTLDDHEIANDWHAGNTTAPYPAAAEPYVHYHISVNPPIPESSFAIPSNTSYFSFTSGPASFFLLDTRAYRSAPGNDDSTMLGSAQLKSLLAYISRPGPAGVKWKIITSSVPFTKNWQVGTADTWGGFPHERRTIFDALWRAERDLGVRFILLSGDRHEFGATRFPDPLLYATSSPDAVAVAGPGKGVHEFCVGPLSMFYLPIRSYGQADDDDVAVKYLPDGNSKFGAINIDVDEKSGVSVLIYSLYIDGEVVWKYRLAVPLVPEKGRILPPGEVLYDREEEEGSALAKLERIAGDWEQRIRNSWEFGGELVNMVLGGFLRAERID</sequence>
<comment type="caution">
    <text evidence="4">The sequence shown here is derived from an EMBL/GenBank/DDBJ whole genome shotgun (WGS) entry which is preliminary data.</text>
</comment>
<dbReference type="Pfam" id="PF09423">
    <property type="entry name" value="PhoD"/>
    <property type="match status" value="1"/>
</dbReference>
<organism evidence="4 5">
    <name type="scientific">Polytolypa hystricis (strain UAMH7299)</name>
    <dbReference type="NCBI Taxonomy" id="1447883"/>
    <lineage>
        <taxon>Eukaryota</taxon>
        <taxon>Fungi</taxon>
        <taxon>Dikarya</taxon>
        <taxon>Ascomycota</taxon>
        <taxon>Pezizomycotina</taxon>
        <taxon>Eurotiomycetes</taxon>
        <taxon>Eurotiomycetidae</taxon>
        <taxon>Onygenales</taxon>
        <taxon>Onygenales incertae sedis</taxon>
        <taxon>Polytolypa</taxon>
    </lineage>
</organism>
<feature type="compositionally biased region" description="Basic residues" evidence="1">
    <location>
        <begin position="69"/>
        <end position="81"/>
    </location>
</feature>
<dbReference type="InterPro" id="IPR018946">
    <property type="entry name" value="PhoD-like_MPP"/>
</dbReference>
<evidence type="ECO:0000313" key="5">
    <source>
        <dbReference type="Proteomes" id="UP000224634"/>
    </source>
</evidence>
<evidence type="ECO:0000259" key="3">
    <source>
        <dbReference type="Pfam" id="PF09423"/>
    </source>
</evidence>
<dbReference type="InterPro" id="IPR029052">
    <property type="entry name" value="Metallo-depent_PP-like"/>
</dbReference>
<dbReference type="PANTHER" id="PTHR43606:SF2">
    <property type="entry name" value="ALKALINE PHOSPHATASE FAMILY PROTEIN (AFU_ORTHOLOGUE AFUA_5G03860)"/>
    <property type="match status" value="1"/>
</dbReference>
<dbReference type="PANTHER" id="PTHR43606">
    <property type="entry name" value="PHOSPHATASE, PUTATIVE (AFU_ORTHOLOGUE AFUA_6G08710)-RELATED"/>
    <property type="match status" value="1"/>
</dbReference>
<feature type="domain" description="PhoD-like phosphatase metallophosphatase" evidence="3">
    <location>
        <begin position="290"/>
        <end position="578"/>
    </location>
</feature>
<protein>
    <recommendedName>
        <fullName evidence="3">PhoD-like phosphatase metallophosphatase domain-containing protein</fullName>
    </recommendedName>
</protein>
<dbReference type="OrthoDB" id="2100241at2759"/>